<dbReference type="PANTHER" id="PTHR46115">
    <property type="entry name" value="THIOREDOXIN-LIKE PROTEIN 1"/>
    <property type="match status" value="1"/>
</dbReference>
<evidence type="ECO:0000313" key="3">
    <source>
        <dbReference type="EMBL" id="OMF58826.1"/>
    </source>
</evidence>
<organism evidence="3 4">
    <name type="scientific">Paenibacillus rhizosphaerae</name>
    <dbReference type="NCBI Taxonomy" id="297318"/>
    <lineage>
        <taxon>Bacteria</taxon>
        <taxon>Bacillati</taxon>
        <taxon>Bacillota</taxon>
        <taxon>Bacilli</taxon>
        <taxon>Bacillales</taxon>
        <taxon>Paenibacillaceae</taxon>
        <taxon>Paenibacillus</taxon>
    </lineage>
</organism>
<gene>
    <name evidence="3" type="ORF">BK138_10165</name>
</gene>
<accession>A0A1R1F4E9</accession>
<dbReference type="PROSITE" id="PS51352">
    <property type="entry name" value="THIOREDOXIN_2"/>
    <property type="match status" value="1"/>
</dbReference>
<dbReference type="Proteomes" id="UP000187172">
    <property type="component" value="Unassembled WGS sequence"/>
</dbReference>
<dbReference type="EMBL" id="MRTP01000001">
    <property type="protein sequence ID" value="OMF58826.1"/>
    <property type="molecule type" value="Genomic_DNA"/>
</dbReference>
<dbReference type="InterPro" id="IPR013766">
    <property type="entry name" value="Thioredoxin_domain"/>
</dbReference>
<dbReference type="Gene3D" id="3.40.30.10">
    <property type="entry name" value="Glutaredoxin"/>
    <property type="match status" value="1"/>
</dbReference>
<evidence type="ECO:0000256" key="1">
    <source>
        <dbReference type="ARBA" id="ARBA00023157"/>
    </source>
</evidence>
<dbReference type="InterPro" id="IPR036249">
    <property type="entry name" value="Thioredoxin-like_sf"/>
</dbReference>
<dbReference type="CDD" id="cd02947">
    <property type="entry name" value="TRX_family"/>
    <property type="match status" value="1"/>
</dbReference>
<proteinExistence type="predicted"/>
<keyword evidence="4" id="KW-1185">Reference proteome</keyword>
<dbReference type="PRINTS" id="PR00421">
    <property type="entry name" value="THIOREDOXIN"/>
</dbReference>
<dbReference type="Pfam" id="PF00085">
    <property type="entry name" value="Thioredoxin"/>
    <property type="match status" value="1"/>
</dbReference>
<evidence type="ECO:0000313" key="4">
    <source>
        <dbReference type="Proteomes" id="UP000187172"/>
    </source>
</evidence>
<keyword evidence="1" id="KW-1015">Disulfide bond</keyword>
<dbReference type="STRING" id="297318.BK138_10165"/>
<evidence type="ECO:0000259" key="2">
    <source>
        <dbReference type="PROSITE" id="PS51352"/>
    </source>
</evidence>
<dbReference type="SUPFAM" id="SSF52833">
    <property type="entry name" value="Thioredoxin-like"/>
    <property type="match status" value="1"/>
</dbReference>
<sequence length="104" mass="11904">MKKLSSASEFEREIQGDQTAVVKFYADWCPDCKRLDQHFGQIISEYPTFNFYDVNVEELVDVAEGQDVRGIPSLLVFRNGQKVAHLHSANLKTPQQARDFLNTL</sequence>
<reference evidence="3 4" key="1">
    <citation type="submission" date="2016-11" db="EMBL/GenBank/DDBJ databases">
        <title>Paenibacillus species isolates.</title>
        <authorList>
            <person name="Beno S.M."/>
        </authorList>
    </citation>
    <scope>NUCLEOTIDE SEQUENCE [LARGE SCALE GENOMIC DNA]</scope>
    <source>
        <strain evidence="3 4">FSL R5-0378</strain>
    </source>
</reference>
<dbReference type="RefSeq" id="WP_076168983.1">
    <property type="nucleotide sequence ID" value="NZ_MRTP01000001.1"/>
</dbReference>
<feature type="domain" description="Thioredoxin" evidence="2">
    <location>
        <begin position="1"/>
        <end position="104"/>
    </location>
</feature>
<protein>
    <submittedName>
        <fullName evidence="3">Thiol reductase thioredoxin</fullName>
    </submittedName>
</protein>
<comment type="caution">
    <text evidence="3">The sequence shown here is derived from an EMBL/GenBank/DDBJ whole genome shotgun (WGS) entry which is preliminary data.</text>
</comment>
<name>A0A1R1F4E9_9BACL</name>
<dbReference type="AlphaFoldDB" id="A0A1R1F4E9"/>